<dbReference type="AlphaFoldDB" id="A0A3D9SSP5"/>
<organism evidence="2 3">
    <name type="scientific">Thermomonospora umbrina</name>
    <dbReference type="NCBI Taxonomy" id="111806"/>
    <lineage>
        <taxon>Bacteria</taxon>
        <taxon>Bacillati</taxon>
        <taxon>Actinomycetota</taxon>
        <taxon>Actinomycetes</taxon>
        <taxon>Streptosporangiales</taxon>
        <taxon>Thermomonosporaceae</taxon>
        <taxon>Thermomonospora</taxon>
    </lineage>
</organism>
<sequence length="75" mass="8542">MRTVTITATMPTRLFARVFTRRFARFTPSNPARLFRPNGGRRDGTDRPSGRLSRFPSGLGPRPLWLPVSRLEARS</sequence>
<gene>
    <name evidence="2" type="ORF">DFJ69_0081</name>
</gene>
<keyword evidence="3" id="KW-1185">Reference proteome</keyword>
<reference evidence="2 3" key="1">
    <citation type="submission" date="2018-08" db="EMBL/GenBank/DDBJ databases">
        <title>Sequencing the genomes of 1000 actinobacteria strains.</title>
        <authorList>
            <person name="Klenk H.-P."/>
        </authorList>
    </citation>
    <scope>NUCLEOTIDE SEQUENCE [LARGE SCALE GENOMIC DNA]</scope>
    <source>
        <strain evidence="2 3">DSM 43927</strain>
    </source>
</reference>
<evidence type="ECO:0000256" key="1">
    <source>
        <dbReference type="SAM" id="MobiDB-lite"/>
    </source>
</evidence>
<feature type="compositionally biased region" description="Basic and acidic residues" evidence="1">
    <location>
        <begin position="40"/>
        <end position="49"/>
    </location>
</feature>
<accession>A0A3D9SSP5</accession>
<proteinExistence type="predicted"/>
<dbReference type="Proteomes" id="UP000256661">
    <property type="component" value="Unassembled WGS sequence"/>
</dbReference>
<feature type="region of interest" description="Disordered" evidence="1">
    <location>
        <begin position="29"/>
        <end position="60"/>
    </location>
</feature>
<evidence type="ECO:0000313" key="2">
    <source>
        <dbReference type="EMBL" id="REE94731.1"/>
    </source>
</evidence>
<dbReference type="EMBL" id="QTTT01000001">
    <property type="protein sequence ID" value="REE94731.1"/>
    <property type="molecule type" value="Genomic_DNA"/>
</dbReference>
<name>A0A3D9SSP5_9ACTN</name>
<protein>
    <submittedName>
        <fullName evidence="2">Uncharacterized protein</fullName>
    </submittedName>
</protein>
<evidence type="ECO:0000313" key="3">
    <source>
        <dbReference type="Proteomes" id="UP000256661"/>
    </source>
</evidence>
<comment type="caution">
    <text evidence="2">The sequence shown here is derived from an EMBL/GenBank/DDBJ whole genome shotgun (WGS) entry which is preliminary data.</text>
</comment>